<evidence type="ECO:0000259" key="1">
    <source>
        <dbReference type="Pfam" id="PF16420"/>
    </source>
</evidence>
<dbReference type="AlphaFoldDB" id="A0A7R9QZG4"/>
<dbReference type="EMBL" id="OC951584">
    <property type="protein sequence ID" value="CAD7664193.1"/>
    <property type="molecule type" value="Genomic_DNA"/>
</dbReference>
<dbReference type="Proteomes" id="UP000728032">
    <property type="component" value="Unassembled WGS sequence"/>
</dbReference>
<protein>
    <recommendedName>
        <fullName evidence="1">Ubiquitin-like modifier-activating enzyme Atg7 N-terminal domain-containing protein</fullName>
    </recommendedName>
</protein>
<feature type="domain" description="Ubiquitin-like modifier-activating enzyme Atg7 N-terminal" evidence="1">
    <location>
        <begin position="14"/>
        <end position="129"/>
    </location>
</feature>
<gene>
    <name evidence="2" type="ORF">ONB1V03_LOCUS20751</name>
</gene>
<dbReference type="OrthoDB" id="6019702at2759"/>
<evidence type="ECO:0000313" key="3">
    <source>
        <dbReference type="Proteomes" id="UP000728032"/>
    </source>
</evidence>
<reference evidence="2" key="1">
    <citation type="submission" date="2020-11" db="EMBL/GenBank/DDBJ databases">
        <authorList>
            <person name="Tran Van P."/>
        </authorList>
    </citation>
    <scope>NUCLEOTIDE SEQUENCE</scope>
</reference>
<name>A0A7R9QZG4_9ACAR</name>
<dbReference type="Pfam" id="PF16420">
    <property type="entry name" value="ATG7_N"/>
    <property type="match status" value="1"/>
</dbReference>
<dbReference type="InterPro" id="IPR032197">
    <property type="entry name" value="Atg7_N"/>
</dbReference>
<dbReference type="EMBL" id="CAJPVJ010036759">
    <property type="protein sequence ID" value="CAG2181330.1"/>
    <property type="molecule type" value="Genomic_DNA"/>
</dbReference>
<dbReference type="InterPro" id="IPR042522">
    <property type="entry name" value="Atg7_N_1"/>
</dbReference>
<organism evidence="2">
    <name type="scientific">Oppiella nova</name>
    <dbReference type="NCBI Taxonomy" id="334625"/>
    <lineage>
        <taxon>Eukaryota</taxon>
        <taxon>Metazoa</taxon>
        <taxon>Ecdysozoa</taxon>
        <taxon>Arthropoda</taxon>
        <taxon>Chelicerata</taxon>
        <taxon>Arachnida</taxon>
        <taxon>Acari</taxon>
        <taxon>Acariformes</taxon>
        <taxon>Sarcoptiformes</taxon>
        <taxon>Oribatida</taxon>
        <taxon>Brachypylina</taxon>
        <taxon>Oppioidea</taxon>
        <taxon>Oppiidae</taxon>
        <taxon>Oppiella</taxon>
    </lineage>
</organism>
<proteinExistence type="predicted"/>
<evidence type="ECO:0000313" key="2">
    <source>
        <dbReference type="EMBL" id="CAD7664193.1"/>
    </source>
</evidence>
<accession>A0A7R9QZG4</accession>
<dbReference type="Gene3D" id="3.40.140.70">
    <property type="entry name" value="Ubiquitin-like modifier-activating enzyme ATG7 N-terminal domain"/>
    <property type="match status" value="1"/>
</dbReference>
<sequence length="133" mass="15114">MRDMSSPATDPQLVKYYPFRSVIETGFWHSLAAKKLNTIRLDDSPIDITGHYRNDLSLNLPPLLNVNYDSFQSTIDSGKECHPLLGRLIVTNTSEEFAVKDKKLLMKELAKEIWRDITDGTAIQDMSKSLSKI</sequence>
<keyword evidence="3" id="KW-1185">Reference proteome</keyword>